<dbReference type="RefSeq" id="WP_097233937.1">
    <property type="nucleotide sequence ID" value="NZ_OCNE01000029.1"/>
</dbReference>
<dbReference type="EMBL" id="OCNE01000029">
    <property type="protein sequence ID" value="SOD67175.1"/>
    <property type="molecule type" value="Genomic_DNA"/>
</dbReference>
<organism evidence="1 2">
    <name type="scientific">Streptomyces zhaozhouensis</name>
    <dbReference type="NCBI Taxonomy" id="1300267"/>
    <lineage>
        <taxon>Bacteria</taxon>
        <taxon>Bacillati</taxon>
        <taxon>Actinomycetota</taxon>
        <taxon>Actinomycetes</taxon>
        <taxon>Kitasatosporales</taxon>
        <taxon>Streptomycetaceae</taxon>
        <taxon>Streptomyces</taxon>
    </lineage>
</organism>
<dbReference type="Proteomes" id="UP000219072">
    <property type="component" value="Unassembled WGS sequence"/>
</dbReference>
<keyword evidence="2" id="KW-1185">Reference proteome</keyword>
<gene>
    <name evidence="1" type="ORF">SAMN06297387_12916</name>
</gene>
<dbReference type="OrthoDB" id="4214203at2"/>
<name>A0A286E8C9_9ACTN</name>
<dbReference type="AlphaFoldDB" id="A0A286E8C9"/>
<accession>A0A286E8C9</accession>
<evidence type="ECO:0000313" key="2">
    <source>
        <dbReference type="Proteomes" id="UP000219072"/>
    </source>
</evidence>
<protein>
    <submittedName>
        <fullName evidence="1">Uncharacterized protein</fullName>
    </submittedName>
</protein>
<evidence type="ECO:0000313" key="1">
    <source>
        <dbReference type="EMBL" id="SOD67175.1"/>
    </source>
</evidence>
<reference evidence="1 2" key="1">
    <citation type="submission" date="2017-09" db="EMBL/GenBank/DDBJ databases">
        <authorList>
            <person name="Ehlers B."/>
            <person name="Leendertz F.H."/>
        </authorList>
    </citation>
    <scope>NUCLEOTIDE SEQUENCE [LARGE SCALE GENOMIC DNA]</scope>
    <source>
        <strain evidence="1 2">CGMCC 4.7095</strain>
    </source>
</reference>
<sequence length="224" mass="24525">MYVYFDVPGGFFEFPSGMSVEETRAHVAALDPHPVDEEGFLHQRPLNEVHRVSEALHELGTVYAGATLRLVDAELSMASILVTAQAFPYGDDPAVAAEGAMQSLVALRGDWSGRVYDLPTGPATVVTGNRRYRLPADVVSEKTPDHIDFAELQAFLPVPSFPSVTDRTPSDDQRLLTVTFSTSVPRHWHAYMPPVVTMLRSITFSERPEQSRGGTGAESVAPTR</sequence>
<proteinExistence type="predicted"/>